<organism evidence="6">
    <name type="scientific">Fervidobacterium nodosum</name>
    <dbReference type="NCBI Taxonomy" id="2424"/>
    <lineage>
        <taxon>Bacteria</taxon>
        <taxon>Thermotogati</taxon>
        <taxon>Thermotogota</taxon>
        <taxon>Thermotogae</taxon>
        <taxon>Thermotogales</taxon>
        <taxon>Fervidobacteriaceae</taxon>
        <taxon>Fervidobacterium</taxon>
    </lineage>
</organism>
<keyword evidence="2 5" id="KW-0689">Ribosomal protein</keyword>
<dbReference type="InterPro" id="IPR036049">
    <property type="entry name" value="Ribosomal_uL29_sf"/>
</dbReference>
<keyword evidence="3 5" id="KW-0687">Ribonucleoprotein</keyword>
<dbReference type="PANTHER" id="PTHR10916:SF0">
    <property type="entry name" value="LARGE RIBOSOMAL SUBUNIT PROTEIN UL29C"/>
    <property type="match status" value="1"/>
</dbReference>
<name>A0A7C5Y777_9BACT</name>
<dbReference type="NCBIfam" id="TIGR00012">
    <property type="entry name" value="L29"/>
    <property type="match status" value="1"/>
</dbReference>
<dbReference type="GO" id="GO:0006412">
    <property type="term" value="P:translation"/>
    <property type="evidence" value="ECO:0007669"/>
    <property type="project" value="UniProtKB-UniRule"/>
</dbReference>
<evidence type="ECO:0000256" key="5">
    <source>
        <dbReference type="HAMAP-Rule" id="MF_00374"/>
    </source>
</evidence>
<evidence type="ECO:0000256" key="3">
    <source>
        <dbReference type="ARBA" id="ARBA00023274"/>
    </source>
</evidence>
<dbReference type="AlphaFoldDB" id="A0A7C5Y777"/>
<dbReference type="GO" id="GO:0003735">
    <property type="term" value="F:structural constituent of ribosome"/>
    <property type="evidence" value="ECO:0007669"/>
    <property type="project" value="InterPro"/>
</dbReference>
<gene>
    <name evidence="5" type="primary">rpmC</name>
    <name evidence="6" type="ORF">ENM46_01205</name>
</gene>
<dbReference type="InterPro" id="IPR050063">
    <property type="entry name" value="Ribosomal_protein_uL29"/>
</dbReference>
<dbReference type="GO" id="GO:0022625">
    <property type="term" value="C:cytosolic large ribosomal subunit"/>
    <property type="evidence" value="ECO:0007669"/>
    <property type="project" value="TreeGrafter"/>
</dbReference>
<dbReference type="Pfam" id="PF00831">
    <property type="entry name" value="Ribosomal_L29"/>
    <property type="match status" value="1"/>
</dbReference>
<dbReference type="SUPFAM" id="SSF46561">
    <property type="entry name" value="Ribosomal protein L29 (L29p)"/>
    <property type="match status" value="1"/>
</dbReference>
<dbReference type="Gene3D" id="1.10.287.310">
    <property type="match status" value="1"/>
</dbReference>
<protein>
    <recommendedName>
        <fullName evidence="4 5">Large ribosomal subunit protein uL29</fullName>
    </recommendedName>
</protein>
<dbReference type="InterPro" id="IPR001854">
    <property type="entry name" value="Ribosomal_uL29"/>
</dbReference>
<dbReference type="CDD" id="cd00427">
    <property type="entry name" value="Ribosomal_L29_HIP"/>
    <property type="match status" value="1"/>
</dbReference>
<evidence type="ECO:0000313" key="6">
    <source>
        <dbReference type="EMBL" id="HHR33547.1"/>
    </source>
</evidence>
<proteinExistence type="inferred from homology"/>
<evidence type="ECO:0000256" key="2">
    <source>
        <dbReference type="ARBA" id="ARBA00022980"/>
    </source>
</evidence>
<evidence type="ECO:0000256" key="4">
    <source>
        <dbReference type="ARBA" id="ARBA00035204"/>
    </source>
</evidence>
<reference evidence="6" key="1">
    <citation type="journal article" date="2020" name="mSystems">
        <title>Genome- and Community-Level Interaction Insights into Carbon Utilization and Element Cycling Functions of Hydrothermarchaeota in Hydrothermal Sediment.</title>
        <authorList>
            <person name="Zhou Z."/>
            <person name="Liu Y."/>
            <person name="Xu W."/>
            <person name="Pan J."/>
            <person name="Luo Z.H."/>
            <person name="Li M."/>
        </authorList>
    </citation>
    <scope>NUCLEOTIDE SEQUENCE [LARGE SCALE GENOMIC DNA]</scope>
    <source>
        <strain evidence="6">SpSt-1088</strain>
    </source>
</reference>
<dbReference type="HAMAP" id="MF_00374">
    <property type="entry name" value="Ribosomal_uL29"/>
    <property type="match status" value="1"/>
</dbReference>
<comment type="similarity">
    <text evidence="1 5">Belongs to the universal ribosomal protein uL29 family.</text>
</comment>
<accession>A0A7C5Y777</accession>
<dbReference type="PANTHER" id="PTHR10916">
    <property type="entry name" value="60S RIBOSOMAL PROTEIN L35/50S RIBOSOMAL PROTEIN L29"/>
    <property type="match status" value="1"/>
</dbReference>
<dbReference type="FunFam" id="1.10.287.310:FF:000001">
    <property type="entry name" value="50S ribosomal protein L29"/>
    <property type="match status" value="1"/>
</dbReference>
<dbReference type="EMBL" id="DRXW01000079">
    <property type="protein sequence ID" value="HHR33547.1"/>
    <property type="molecule type" value="Genomic_DNA"/>
</dbReference>
<comment type="caution">
    <text evidence="6">The sequence shown here is derived from an EMBL/GenBank/DDBJ whole genome shotgun (WGS) entry which is preliminary data.</text>
</comment>
<sequence>MTPVEIRNMNNDELLKLLEEKKRTLMNLRFQNALGELKDFSLIQKTKRDIARIKTILRERELGIRR</sequence>
<evidence type="ECO:0000256" key="1">
    <source>
        <dbReference type="ARBA" id="ARBA00009254"/>
    </source>
</evidence>